<organism evidence="4 5">
    <name type="scientific">Lymnaea stagnalis</name>
    <name type="common">Great pond snail</name>
    <name type="synonym">Helix stagnalis</name>
    <dbReference type="NCBI Taxonomy" id="6523"/>
    <lineage>
        <taxon>Eukaryota</taxon>
        <taxon>Metazoa</taxon>
        <taxon>Spiralia</taxon>
        <taxon>Lophotrochozoa</taxon>
        <taxon>Mollusca</taxon>
        <taxon>Gastropoda</taxon>
        <taxon>Heterobranchia</taxon>
        <taxon>Euthyneura</taxon>
        <taxon>Panpulmonata</taxon>
        <taxon>Hygrophila</taxon>
        <taxon>Lymnaeoidea</taxon>
        <taxon>Lymnaeidae</taxon>
        <taxon>Lymnaea</taxon>
    </lineage>
</organism>
<keyword evidence="1" id="KW-0472">Membrane</keyword>
<gene>
    <name evidence="4" type="ORF">GSLYS_00006971001</name>
</gene>
<feature type="signal peptide" evidence="2">
    <location>
        <begin position="1"/>
        <end position="28"/>
    </location>
</feature>
<name>A0AAV2HG72_LYMST</name>
<sequence>MHMNNVVRGSRARKLMIVFFCFVLGVASDDVITTCRNEPNEKSAYVALDQPAELTFCVKSGSPLRDLIFYNGIPMHIGHSDTARSYFTQRHNEMLQENMLTFHIRRTSLVDYTRNSIILHNLNDGQIMLYAFVKNLGLNFHKQFSVGEVTLTCESTNTSIDQVSIHNQWDQTPLQSTVVGKTLFSKFNVNCHNVGRYYCRSRDTKDEEQFLDVHKSLCPPKLCNPNQSINDILSTLGQSVTFKICVIAYPKLSNQIVINGWKYTANGVMQDRFMVNHKQTDMYNYINVTINPVQETDVLKENQIKFYTSDNAEMMLRFFLSLKEGPPEFCRSTALINSISAPLGQRAQIPFCIVQPVSFRTRSLNVSVNSIVFLHSGCSGGFCVDFSNSSRIGHNVTLSVMNMSLQHYGVLSVKFSWAMSTNELTTQVMVKPIGPPQCPSDIQVINHRDHLVSIRWRPGYDAGGDQTFNVTLETADIAPRVIDQGEYTADQNGTLGFSLNDLEDDTSYKVNIIPVNKFGINDGCKSTGVFKTDFTKSLNFTLKWADDKRSISFTCSTPSFSRLIHIYKHRLVDPLKSFRPNNIRTNTPMVVTYVIPNITCQSIGEYQCVFISDSGERVTKTLEVKVDKCPPMPCENQFITPGIVVREGYTPKVPLCLMAYPGLDRSVVVNRNVLLHLPTLNNTVDIEMLLNQTGLYHYVNISFRGPTVSRNTRFEFKFTATNHEEAIYEFELIAPSKIGSSHNNEATGSLGQKTTLLAVFLVVSLLCTVLFLLAYHFRVRNRQRCVSCRSLADSTYLLGASSRSISSRSTTHGTWNPQYDDTVSCVMSNGKWIPLTEVMSHGSLSRKSLKERHLKRCQEFDLNTSADSEALLMCSTCGSSVFNKSMDDQEA</sequence>
<dbReference type="InterPro" id="IPR003961">
    <property type="entry name" value="FN3_dom"/>
</dbReference>
<comment type="caution">
    <text evidence="4">The sequence shown here is derived from an EMBL/GenBank/DDBJ whole genome shotgun (WGS) entry which is preliminary data.</text>
</comment>
<feature type="domain" description="Fibronectin type-III" evidence="3">
    <location>
        <begin position="438"/>
        <end position="538"/>
    </location>
</feature>
<dbReference type="PROSITE" id="PS50853">
    <property type="entry name" value="FN3"/>
    <property type="match status" value="1"/>
</dbReference>
<dbReference type="SMART" id="SM00060">
    <property type="entry name" value="FN3"/>
    <property type="match status" value="1"/>
</dbReference>
<accession>A0AAV2HG72</accession>
<reference evidence="4 5" key="1">
    <citation type="submission" date="2024-04" db="EMBL/GenBank/DDBJ databases">
        <authorList>
            <consortium name="Genoscope - CEA"/>
            <person name="William W."/>
        </authorList>
    </citation>
    <scope>NUCLEOTIDE SEQUENCE [LARGE SCALE GENOMIC DNA]</scope>
</reference>
<keyword evidence="1" id="KW-1133">Transmembrane helix</keyword>
<feature type="transmembrane region" description="Helical" evidence="1">
    <location>
        <begin position="756"/>
        <end position="775"/>
    </location>
</feature>
<evidence type="ECO:0000313" key="4">
    <source>
        <dbReference type="EMBL" id="CAL1532953.1"/>
    </source>
</evidence>
<dbReference type="SUPFAM" id="SSF49265">
    <property type="entry name" value="Fibronectin type III"/>
    <property type="match status" value="1"/>
</dbReference>
<evidence type="ECO:0000259" key="3">
    <source>
        <dbReference type="PROSITE" id="PS50853"/>
    </source>
</evidence>
<protein>
    <recommendedName>
        <fullName evidence="3">Fibronectin type-III domain-containing protein</fullName>
    </recommendedName>
</protein>
<dbReference type="AlphaFoldDB" id="A0AAV2HG72"/>
<evidence type="ECO:0000256" key="1">
    <source>
        <dbReference type="SAM" id="Phobius"/>
    </source>
</evidence>
<dbReference type="EMBL" id="CAXITT010000129">
    <property type="protein sequence ID" value="CAL1532953.1"/>
    <property type="molecule type" value="Genomic_DNA"/>
</dbReference>
<keyword evidence="2" id="KW-0732">Signal</keyword>
<feature type="chain" id="PRO_5043999286" description="Fibronectin type-III domain-containing protein" evidence="2">
    <location>
        <begin position="29"/>
        <end position="891"/>
    </location>
</feature>
<dbReference type="Proteomes" id="UP001497497">
    <property type="component" value="Unassembled WGS sequence"/>
</dbReference>
<dbReference type="CDD" id="cd00063">
    <property type="entry name" value="FN3"/>
    <property type="match status" value="1"/>
</dbReference>
<evidence type="ECO:0000256" key="2">
    <source>
        <dbReference type="SAM" id="SignalP"/>
    </source>
</evidence>
<dbReference type="Gene3D" id="2.60.40.10">
    <property type="entry name" value="Immunoglobulins"/>
    <property type="match status" value="1"/>
</dbReference>
<proteinExistence type="predicted"/>
<keyword evidence="1" id="KW-0812">Transmembrane</keyword>
<dbReference type="InterPro" id="IPR013783">
    <property type="entry name" value="Ig-like_fold"/>
</dbReference>
<dbReference type="InterPro" id="IPR036116">
    <property type="entry name" value="FN3_sf"/>
</dbReference>
<keyword evidence="5" id="KW-1185">Reference proteome</keyword>
<evidence type="ECO:0000313" key="5">
    <source>
        <dbReference type="Proteomes" id="UP001497497"/>
    </source>
</evidence>